<name>A0AAW6ST52_9BACI</name>
<evidence type="ECO:0000256" key="2">
    <source>
        <dbReference type="ARBA" id="ARBA00005384"/>
    </source>
</evidence>
<dbReference type="SUPFAM" id="SSF46785">
    <property type="entry name" value="Winged helix' DNA-binding domain"/>
    <property type="match status" value="1"/>
</dbReference>
<evidence type="ECO:0000259" key="8">
    <source>
        <dbReference type="PROSITE" id="PS50949"/>
    </source>
</evidence>
<dbReference type="Gene3D" id="3.40.640.10">
    <property type="entry name" value="Type I PLP-dependent aspartate aminotransferase-like (Major domain)"/>
    <property type="match status" value="1"/>
</dbReference>
<dbReference type="SMART" id="SM00345">
    <property type="entry name" value="HTH_GNTR"/>
    <property type="match status" value="1"/>
</dbReference>
<dbReference type="GO" id="GO:0008483">
    <property type="term" value="F:transaminase activity"/>
    <property type="evidence" value="ECO:0007669"/>
    <property type="project" value="UniProtKB-KW"/>
</dbReference>
<dbReference type="InterPro" id="IPR004839">
    <property type="entry name" value="Aminotransferase_I/II_large"/>
</dbReference>
<evidence type="ECO:0000256" key="5">
    <source>
        <dbReference type="ARBA" id="ARBA00023015"/>
    </source>
</evidence>
<keyword evidence="6" id="KW-0238">DNA-binding</keyword>
<evidence type="ECO:0000256" key="4">
    <source>
        <dbReference type="ARBA" id="ARBA00022898"/>
    </source>
</evidence>
<dbReference type="RefSeq" id="WP_280617040.1">
    <property type="nucleotide sequence ID" value="NZ_JAROYP010000007.1"/>
</dbReference>
<dbReference type="Proteomes" id="UP001159179">
    <property type="component" value="Unassembled WGS sequence"/>
</dbReference>
<evidence type="ECO:0000313" key="9">
    <source>
        <dbReference type="EMBL" id="MDH5162011.1"/>
    </source>
</evidence>
<comment type="caution">
    <text evidence="9">The sequence shown here is derived from an EMBL/GenBank/DDBJ whole genome shotgun (WGS) entry which is preliminary data.</text>
</comment>
<comment type="similarity">
    <text evidence="2">In the C-terminal section; belongs to the class-I pyridoxal-phosphate-dependent aminotransferase family.</text>
</comment>
<dbReference type="Pfam" id="PF00392">
    <property type="entry name" value="GntR"/>
    <property type="match status" value="1"/>
</dbReference>
<organism evidence="9 10">
    <name type="scientific">Heyndrickxia oleronia</name>
    <dbReference type="NCBI Taxonomy" id="38875"/>
    <lineage>
        <taxon>Bacteria</taxon>
        <taxon>Bacillati</taxon>
        <taxon>Bacillota</taxon>
        <taxon>Bacilli</taxon>
        <taxon>Bacillales</taxon>
        <taxon>Bacillaceae</taxon>
        <taxon>Heyndrickxia</taxon>
    </lineage>
</organism>
<gene>
    <name evidence="9" type="ORF">P5X88_13765</name>
</gene>
<dbReference type="InterPro" id="IPR015421">
    <property type="entry name" value="PyrdxlP-dep_Trfase_major"/>
</dbReference>
<dbReference type="CDD" id="cd00609">
    <property type="entry name" value="AAT_like"/>
    <property type="match status" value="1"/>
</dbReference>
<dbReference type="Pfam" id="PF00155">
    <property type="entry name" value="Aminotran_1_2"/>
    <property type="match status" value="1"/>
</dbReference>
<evidence type="ECO:0000313" key="10">
    <source>
        <dbReference type="Proteomes" id="UP001159179"/>
    </source>
</evidence>
<dbReference type="InterPro" id="IPR036388">
    <property type="entry name" value="WH-like_DNA-bd_sf"/>
</dbReference>
<reference evidence="9" key="1">
    <citation type="submission" date="2023-03" db="EMBL/GenBank/DDBJ databases">
        <title>Bacterial isolates from washroom surfaces on a university campus.</title>
        <authorList>
            <person name="Holman D.B."/>
            <person name="Gzyl K.E."/>
            <person name="Taheri A.E."/>
        </authorList>
    </citation>
    <scope>NUCLEOTIDE SEQUENCE</scope>
    <source>
        <strain evidence="9">RD03</strain>
    </source>
</reference>
<evidence type="ECO:0000256" key="7">
    <source>
        <dbReference type="ARBA" id="ARBA00023163"/>
    </source>
</evidence>
<dbReference type="SUPFAM" id="SSF53383">
    <property type="entry name" value="PLP-dependent transferases"/>
    <property type="match status" value="1"/>
</dbReference>
<evidence type="ECO:0000256" key="1">
    <source>
        <dbReference type="ARBA" id="ARBA00001933"/>
    </source>
</evidence>
<keyword evidence="3 9" id="KW-0808">Transferase</keyword>
<keyword evidence="3 9" id="KW-0032">Aminotransferase</keyword>
<evidence type="ECO:0000256" key="6">
    <source>
        <dbReference type="ARBA" id="ARBA00023125"/>
    </source>
</evidence>
<comment type="cofactor">
    <cofactor evidence="1">
        <name>pyridoxal 5'-phosphate</name>
        <dbReference type="ChEBI" id="CHEBI:597326"/>
    </cofactor>
</comment>
<evidence type="ECO:0000256" key="3">
    <source>
        <dbReference type="ARBA" id="ARBA00022576"/>
    </source>
</evidence>
<dbReference type="AlphaFoldDB" id="A0AAW6ST52"/>
<dbReference type="PANTHER" id="PTHR46577:SF1">
    <property type="entry name" value="HTH-TYPE TRANSCRIPTIONAL REGULATORY PROTEIN GABR"/>
    <property type="match status" value="1"/>
</dbReference>
<accession>A0AAW6ST52</accession>
<dbReference type="InterPro" id="IPR036390">
    <property type="entry name" value="WH_DNA-bd_sf"/>
</dbReference>
<dbReference type="GO" id="GO:0003677">
    <property type="term" value="F:DNA binding"/>
    <property type="evidence" value="ECO:0007669"/>
    <property type="project" value="UniProtKB-KW"/>
</dbReference>
<dbReference type="GO" id="GO:0030170">
    <property type="term" value="F:pyridoxal phosphate binding"/>
    <property type="evidence" value="ECO:0007669"/>
    <property type="project" value="InterPro"/>
</dbReference>
<keyword evidence="4" id="KW-0663">Pyridoxal phosphate</keyword>
<dbReference type="InterPro" id="IPR051446">
    <property type="entry name" value="HTH_trans_reg/aminotransferase"/>
</dbReference>
<dbReference type="GO" id="GO:0003700">
    <property type="term" value="F:DNA-binding transcription factor activity"/>
    <property type="evidence" value="ECO:0007669"/>
    <property type="project" value="InterPro"/>
</dbReference>
<proteinExistence type="inferred from homology"/>
<sequence length="471" mass="54980">MGFLLLDNSEETTFKYQQIYEGIKNKILDEKLKANEKLPSKRELADELGVSVNTVAIAYDQLIAEGYIYTIERKGYFVENITSFSNQLDPVYKLPVDLKENHDASNGDWLSLSHMSADISLFPFKEWLKCMNKAIDNHKRELSELGHPQGPYMTRKTISRMIALTRGVVCEPEQIVIGAGTQLLIQQLMQIQNKNEIIAVEDPGYFRFYRLLKNMGFSVQPVGLDDKGIDIGEVEASKANFVFVTPSHQFPTGKIMPITRRIELLNWATKGNNRYIVEDDYDSEFKYETNSIPSLQSLDRNQRVIYTGTFSKTLIPGIRISYMVLPPEMLRDYRRHYPDLMQYSNMISLYSLHYFIENGSYTRHIKRMNHHYEQKRKLLIEELHKRFKQKVRIQDIPAGLHFLAQFKSDKTYEEIETLAKDKKLEIYTIRRFMLKHKPKVEKGWIELVIGFANIEQELIVKAVDRLWKVIG</sequence>
<keyword evidence="7" id="KW-0804">Transcription</keyword>
<dbReference type="InterPro" id="IPR000524">
    <property type="entry name" value="Tscrpt_reg_HTH_GntR"/>
</dbReference>
<dbReference type="EMBL" id="JAROYP010000007">
    <property type="protein sequence ID" value="MDH5162011.1"/>
    <property type="molecule type" value="Genomic_DNA"/>
</dbReference>
<dbReference type="PROSITE" id="PS50949">
    <property type="entry name" value="HTH_GNTR"/>
    <property type="match status" value="1"/>
</dbReference>
<feature type="domain" description="HTH gntR-type" evidence="8">
    <location>
        <begin position="13"/>
        <end position="81"/>
    </location>
</feature>
<protein>
    <submittedName>
        <fullName evidence="9">PLP-dependent aminotransferase family protein</fullName>
    </submittedName>
</protein>
<dbReference type="Gene3D" id="1.10.10.10">
    <property type="entry name" value="Winged helix-like DNA-binding domain superfamily/Winged helix DNA-binding domain"/>
    <property type="match status" value="1"/>
</dbReference>
<dbReference type="InterPro" id="IPR015424">
    <property type="entry name" value="PyrdxlP-dep_Trfase"/>
</dbReference>
<keyword evidence="5" id="KW-0805">Transcription regulation</keyword>
<dbReference type="CDD" id="cd07377">
    <property type="entry name" value="WHTH_GntR"/>
    <property type="match status" value="1"/>
</dbReference>
<dbReference type="PANTHER" id="PTHR46577">
    <property type="entry name" value="HTH-TYPE TRANSCRIPTIONAL REGULATORY PROTEIN GABR"/>
    <property type="match status" value="1"/>
</dbReference>